<feature type="compositionally biased region" description="Basic and acidic residues" evidence="1">
    <location>
        <begin position="32"/>
        <end position="41"/>
    </location>
</feature>
<dbReference type="Proteomes" id="UP000265750">
    <property type="component" value="Unassembled WGS sequence"/>
</dbReference>
<evidence type="ECO:0000313" key="2">
    <source>
        <dbReference type="EMBL" id="RIY00191.1"/>
    </source>
</evidence>
<proteinExistence type="predicted"/>
<dbReference type="RefSeq" id="WP_119540501.1">
    <property type="nucleotide sequence ID" value="NZ_QYRN01000006.1"/>
</dbReference>
<reference evidence="3" key="1">
    <citation type="submission" date="2018-09" db="EMBL/GenBank/DDBJ databases">
        <authorList>
            <person name="Tuo L."/>
        </authorList>
    </citation>
    <scope>NUCLEOTIDE SEQUENCE [LARGE SCALE GENOMIC DNA]</scope>
    <source>
        <strain evidence="3">M2BS4Y-1</strain>
    </source>
</reference>
<evidence type="ECO:0000313" key="3">
    <source>
        <dbReference type="Proteomes" id="UP000265750"/>
    </source>
</evidence>
<feature type="region of interest" description="Disordered" evidence="1">
    <location>
        <begin position="31"/>
        <end position="59"/>
    </location>
</feature>
<gene>
    <name evidence="2" type="ORF">D3218_12955</name>
</gene>
<dbReference type="AlphaFoldDB" id="A0A3A1WL52"/>
<evidence type="ECO:0000256" key="1">
    <source>
        <dbReference type="SAM" id="MobiDB-lite"/>
    </source>
</evidence>
<accession>A0A3A1WL52</accession>
<organism evidence="2 3">
    <name type="scientific">Aureimonas flava</name>
    <dbReference type="NCBI Taxonomy" id="2320271"/>
    <lineage>
        <taxon>Bacteria</taxon>
        <taxon>Pseudomonadati</taxon>
        <taxon>Pseudomonadota</taxon>
        <taxon>Alphaproteobacteria</taxon>
        <taxon>Hyphomicrobiales</taxon>
        <taxon>Aurantimonadaceae</taxon>
        <taxon>Aureimonas</taxon>
    </lineage>
</organism>
<sequence>MSVLLNPTNDLQSVAPFEHIIMPAVRVLKAASEARTDREAQESIEGGSAEPAEVPGAAH</sequence>
<protein>
    <submittedName>
        <fullName evidence="2">Uncharacterized protein</fullName>
    </submittedName>
</protein>
<keyword evidence="3" id="KW-1185">Reference proteome</keyword>
<comment type="caution">
    <text evidence="2">The sequence shown here is derived from an EMBL/GenBank/DDBJ whole genome shotgun (WGS) entry which is preliminary data.</text>
</comment>
<name>A0A3A1WL52_9HYPH</name>
<dbReference type="EMBL" id="QYRN01000006">
    <property type="protein sequence ID" value="RIY00191.1"/>
    <property type="molecule type" value="Genomic_DNA"/>
</dbReference>